<evidence type="ECO:0000256" key="13">
    <source>
        <dbReference type="ARBA" id="ARBA00022993"/>
    </source>
</evidence>
<evidence type="ECO:0000256" key="5">
    <source>
        <dbReference type="ARBA" id="ARBA00011738"/>
    </source>
</evidence>
<feature type="binding site" evidence="16">
    <location>
        <position position="181"/>
    </location>
    <ligand>
        <name>substrate</name>
    </ligand>
</feature>
<organism evidence="17 18">
    <name type="scientific">Marinimicrobium koreense</name>
    <dbReference type="NCBI Taxonomy" id="306545"/>
    <lineage>
        <taxon>Bacteria</taxon>
        <taxon>Pseudomonadati</taxon>
        <taxon>Pseudomonadota</taxon>
        <taxon>Gammaproteobacteria</taxon>
        <taxon>Cellvibrionales</taxon>
        <taxon>Cellvibrionaceae</taxon>
        <taxon>Marinimicrobium</taxon>
    </lineage>
</organism>
<keyword evidence="18" id="KW-1185">Reference proteome</keyword>
<keyword evidence="7 16" id="KW-0963">Cytoplasm</keyword>
<dbReference type="GO" id="GO:0004594">
    <property type="term" value="F:pantothenate kinase activity"/>
    <property type="evidence" value="ECO:0007669"/>
    <property type="project" value="UniProtKB-UniRule"/>
</dbReference>
<comment type="pathway">
    <text evidence="4 16">Cofactor biosynthesis; coenzyme A biosynthesis; CoA from (R)-pantothenate: step 1/5.</text>
</comment>
<comment type="cofactor">
    <cofactor evidence="2">
        <name>K(+)</name>
        <dbReference type="ChEBI" id="CHEBI:29103"/>
    </cofactor>
</comment>
<dbReference type="InterPro" id="IPR043129">
    <property type="entry name" value="ATPase_NBD"/>
</dbReference>
<feature type="binding site" evidence="16">
    <location>
        <begin position="102"/>
        <end position="105"/>
    </location>
    <ligand>
        <name>substrate</name>
    </ligand>
</feature>
<feature type="binding site" evidence="16">
    <location>
        <begin position="6"/>
        <end position="13"/>
    </location>
    <ligand>
        <name>ATP</name>
        <dbReference type="ChEBI" id="CHEBI:30616"/>
    </ligand>
</feature>
<evidence type="ECO:0000256" key="14">
    <source>
        <dbReference type="ARBA" id="ARBA00038036"/>
    </source>
</evidence>
<evidence type="ECO:0000256" key="11">
    <source>
        <dbReference type="ARBA" id="ARBA00022840"/>
    </source>
</evidence>
<dbReference type="GO" id="GO:0005524">
    <property type="term" value="F:ATP binding"/>
    <property type="evidence" value="ECO:0007669"/>
    <property type="project" value="UniProtKB-UniRule"/>
</dbReference>
<comment type="function">
    <text evidence="16">Catalyzes the phosphorylation of pantothenate (Pan), the first step in CoA biosynthesis.</text>
</comment>
<keyword evidence="11 16" id="KW-0067">ATP-binding</keyword>
<feature type="binding site" evidence="16">
    <location>
        <position position="127"/>
    </location>
    <ligand>
        <name>ATP</name>
        <dbReference type="ChEBI" id="CHEBI:30616"/>
    </ligand>
</feature>
<name>A0A3N1NEN6_9GAMM</name>
<evidence type="ECO:0000256" key="4">
    <source>
        <dbReference type="ARBA" id="ARBA00005225"/>
    </source>
</evidence>
<dbReference type="CDD" id="cd24015">
    <property type="entry name" value="ASKHA_NBD_PanK-III"/>
    <property type="match status" value="1"/>
</dbReference>
<reference evidence="17 18" key="1">
    <citation type="submission" date="2018-11" db="EMBL/GenBank/DDBJ databases">
        <title>Genomic Encyclopedia of Type Strains, Phase IV (KMG-IV): sequencing the most valuable type-strain genomes for metagenomic binning, comparative biology and taxonomic classification.</title>
        <authorList>
            <person name="Goeker M."/>
        </authorList>
    </citation>
    <scope>NUCLEOTIDE SEQUENCE [LARGE SCALE GENOMIC DNA]</scope>
    <source>
        <strain evidence="17 18">DSM 16974</strain>
    </source>
</reference>
<evidence type="ECO:0000256" key="10">
    <source>
        <dbReference type="ARBA" id="ARBA00022777"/>
    </source>
</evidence>
<proteinExistence type="inferred from homology"/>
<evidence type="ECO:0000256" key="16">
    <source>
        <dbReference type="HAMAP-Rule" id="MF_01274"/>
    </source>
</evidence>
<dbReference type="HAMAP" id="MF_01274">
    <property type="entry name" value="Pantothen_kinase_3"/>
    <property type="match status" value="1"/>
</dbReference>
<dbReference type="PANTHER" id="PTHR34265:SF1">
    <property type="entry name" value="TYPE III PANTOTHENATE KINASE"/>
    <property type="match status" value="1"/>
</dbReference>
<dbReference type="Gene3D" id="3.30.420.40">
    <property type="match status" value="2"/>
</dbReference>
<keyword evidence="10 16" id="KW-0418">Kinase</keyword>
<evidence type="ECO:0000256" key="8">
    <source>
        <dbReference type="ARBA" id="ARBA00022679"/>
    </source>
</evidence>
<protein>
    <recommendedName>
        <fullName evidence="15 16">Type III pantothenate kinase</fullName>
        <ecNumber evidence="6 16">2.7.1.33</ecNumber>
    </recommendedName>
    <alternativeName>
        <fullName evidence="16">PanK-III</fullName>
    </alternativeName>
    <alternativeName>
        <fullName evidence="16">Pantothenic acid kinase</fullName>
    </alternativeName>
</protein>
<gene>
    <name evidence="16" type="primary">coaX</name>
    <name evidence="17" type="ORF">EDC38_3263</name>
</gene>
<evidence type="ECO:0000256" key="15">
    <source>
        <dbReference type="ARBA" id="ARBA00040883"/>
    </source>
</evidence>
<feature type="active site" description="Proton acceptor" evidence="16">
    <location>
        <position position="104"/>
    </location>
</feature>
<dbReference type="NCBIfam" id="TIGR00671">
    <property type="entry name" value="baf"/>
    <property type="match status" value="1"/>
</dbReference>
<comment type="subunit">
    <text evidence="5 16">Homodimer.</text>
</comment>
<dbReference type="RefSeq" id="WP_123639574.1">
    <property type="nucleotide sequence ID" value="NZ_RJUK01000004.1"/>
</dbReference>
<evidence type="ECO:0000256" key="2">
    <source>
        <dbReference type="ARBA" id="ARBA00001958"/>
    </source>
</evidence>
<dbReference type="AlphaFoldDB" id="A0A3N1NEN6"/>
<comment type="caution">
    <text evidence="17">The sequence shown here is derived from an EMBL/GenBank/DDBJ whole genome shotgun (WGS) entry which is preliminary data.</text>
</comment>
<dbReference type="UniPathway" id="UPA00241">
    <property type="reaction ID" value="UER00352"/>
</dbReference>
<comment type="cofactor">
    <cofactor evidence="16">
        <name>NH4(+)</name>
        <dbReference type="ChEBI" id="CHEBI:28938"/>
    </cofactor>
    <cofactor evidence="16">
        <name>K(+)</name>
        <dbReference type="ChEBI" id="CHEBI:29103"/>
    </cofactor>
    <text evidence="16">A monovalent cation. Ammonium or potassium.</text>
</comment>
<evidence type="ECO:0000256" key="7">
    <source>
        <dbReference type="ARBA" id="ARBA00022490"/>
    </source>
</evidence>
<comment type="catalytic activity">
    <reaction evidence="1 16">
        <text>(R)-pantothenate + ATP = (R)-4'-phosphopantothenate + ADP + H(+)</text>
        <dbReference type="Rhea" id="RHEA:16373"/>
        <dbReference type="ChEBI" id="CHEBI:10986"/>
        <dbReference type="ChEBI" id="CHEBI:15378"/>
        <dbReference type="ChEBI" id="CHEBI:29032"/>
        <dbReference type="ChEBI" id="CHEBI:30616"/>
        <dbReference type="ChEBI" id="CHEBI:456216"/>
        <dbReference type="EC" id="2.7.1.33"/>
    </reaction>
</comment>
<dbReference type="GO" id="GO:0015937">
    <property type="term" value="P:coenzyme A biosynthetic process"/>
    <property type="evidence" value="ECO:0007669"/>
    <property type="project" value="UniProtKB-UniRule"/>
</dbReference>
<comment type="caution">
    <text evidence="16">Lacks conserved residue(s) required for the propagation of feature annotation.</text>
</comment>
<evidence type="ECO:0000256" key="12">
    <source>
        <dbReference type="ARBA" id="ARBA00022958"/>
    </source>
</evidence>
<dbReference type="OrthoDB" id="9781305at2"/>
<evidence type="ECO:0000313" key="18">
    <source>
        <dbReference type="Proteomes" id="UP000273643"/>
    </source>
</evidence>
<dbReference type="EC" id="2.7.1.33" evidence="6 16"/>
<sequence length="248" mass="26418">MILEIDWGNSRIKWRLQGESGTLAAGADAGKDLETVSSSVQDALPAGVVPDTVRVASVRPAADEARLVQWAQSQWRLTPWFARSLAECAGVVSAYSRPGRLGVDRWLALLAARQVSREAAVIVQAGTALTADLLDERGVHRGGYIAPGWQTMRRALDVGTARVRSLQGPPERLQLAPANNTEGAVEAALSAMVVGFVQNACQQLERSSRLIVAGGDAGLIGTHFSQARLWQEIVLDGLAVAYRAETGA</sequence>
<comment type="similarity">
    <text evidence="14 16">Belongs to the type III pantothenate kinase family.</text>
</comment>
<dbReference type="EMBL" id="RJUK01000004">
    <property type="protein sequence ID" value="ROQ17142.1"/>
    <property type="molecule type" value="Genomic_DNA"/>
</dbReference>
<accession>A0A3N1NEN6</accession>
<feature type="binding site" evidence="16">
    <location>
        <position position="95"/>
    </location>
    <ligand>
        <name>substrate</name>
    </ligand>
</feature>
<evidence type="ECO:0000256" key="3">
    <source>
        <dbReference type="ARBA" id="ARBA00004496"/>
    </source>
</evidence>
<dbReference type="InterPro" id="IPR004619">
    <property type="entry name" value="Type_III_PanK"/>
</dbReference>
<dbReference type="PANTHER" id="PTHR34265">
    <property type="entry name" value="TYPE III PANTOTHENATE KINASE"/>
    <property type="match status" value="1"/>
</dbReference>
<keyword evidence="12 16" id="KW-0630">Potassium</keyword>
<evidence type="ECO:0000256" key="9">
    <source>
        <dbReference type="ARBA" id="ARBA00022741"/>
    </source>
</evidence>
<evidence type="ECO:0000256" key="6">
    <source>
        <dbReference type="ARBA" id="ARBA00012102"/>
    </source>
</evidence>
<evidence type="ECO:0000256" key="1">
    <source>
        <dbReference type="ARBA" id="ARBA00001206"/>
    </source>
</evidence>
<dbReference type="Proteomes" id="UP000273643">
    <property type="component" value="Unassembled WGS sequence"/>
</dbReference>
<evidence type="ECO:0000313" key="17">
    <source>
        <dbReference type="EMBL" id="ROQ17142.1"/>
    </source>
</evidence>
<dbReference type="SUPFAM" id="SSF53067">
    <property type="entry name" value="Actin-like ATPase domain"/>
    <property type="match status" value="2"/>
</dbReference>
<dbReference type="GO" id="GO:0005737">
    <property type="term" value="C:cytoplasm"/>
    <property type="evidence" value="ECO:0007669"/>
    <property type="project" value="UniProtKB-SubCell"/>
</dbReference>
<dbReference type="Pfam" id="PF03309">
    <property type="entry name" value="Pan_kinase"/>
    <property type="match status" value="1"/>
</dbReference>
<keyword evidence="8 16" id="KW-0808">Transferase</keyword>
<keyword evidence="13 16" id="KW-0173">Coenzyme A biosynthesis</keyword>
<comment type="subcellular location">
    <subcellularLocation>
        <location evidence="3 16">Cytoplasm</location>
    </subcellularLocation>
</comment>
<keyword evidence="9 16" id="KW-0547">Nucleotide-binding</keyword>